<dbReference type="GO" id="GO:0003700">
    <property type="term" value="F:DNA-binding transcription factor activity"/>
    <property type="evidence" value="ECO:0007669"/>
    <property type="project" value="InterPro"/>
</dbReference>
<dbReference type="Proteomes" id="UP000184452">
    <property type="component" value="Unassembled WGS sequence"/>
</dbReference>
<dbReference type="PANTHER" id="PTHR33164">
    <property type="entry name" value="TRANSCRIPTIONAL REGULATOR, MARR FAMILY"/>
    <property type="match status" value="1"/>
</dbReference>
<accession>A0A1M6NW22</accession>
<dbReference type="Gene3D" id="1.10.10.10">
    <property type="entry name" value="Winged helix-like DNA-binding domain superfamily/Winged helix DNA-binding domain"/>
    <property type="match status" value="1"/>
</dbReference>
<keyword evidence="2" id="KW-0238">DNA-binding</keyword>
<keyword evidence="3" id="KW-1185">Reference proteome</keyword>
<evidence type="ECO:0000259" key="1">
    <source>
        <dbReference type="PROSITE" id="PS50995"/>
    </source>
</evidence>
<dbReference type="GO" id="GO:0006950">
    <property type="term" value="P:response to stress"/>
    <property type="evidence" value="ECO:0007669"/>
    <property type="project" value="TreeGrafter"/>
</dbReference>
<dbReference type="InterPro" id="IPR036390">
    <property type="entry name" value="WH_DNA-bd_sf"/>
</dbReference>
<dbReference type="InterPro" id="IPR000835">
    <property type="entry name" value="HTH_MarR-typ"/>
</dbReference>
<reference evidence="2 3" key="1">
    <citation type="submission" date="2016-11" db="EMBL/GenBank/DDBJ databases">
        <authorList>
            <person name="Jaros S."/>
            <person name="Januszkiewicz K."/>
            <person name="Wedrychowicz H."/>
        </authorList>
    </citation>
    <scope>NUCLEOTIDE SEQUENCE [LARGE SCALE GENOMIC DNA]</scope>
    <source>
        <strain evidence="2 3">CGMCC 4.5723</strain>
    </source>
</reference>
<dbReference type="GO" id="GO:0003677">
    <property type="term" value="F:DNA binding"/>
    <property type="evidence" value="ECO:0007669"/>
    <property type="project" value="UniProtKB-KW"/>
</dbReference>
<evidence type="ECO:0000313" key="3">
    <source>
        <dbReference type="Proteomes" id="UP000184452"/>
    </source>
</evidence>
<dbReference type="AlphaFoldDB" id="A0A1M6NW22"/>
<gene>
    <name evidence="2" type="ORF">SAMN05421803_112131</name>
</gene>
<sequence>MAENEDGPGRTLFRFVRHWARGWNGTDGGDANGRDVMVVEAVADLADRATVTAVAEELGIDQSGASRMVAGAVERGHLRKEPSPGDRRARVLVVTEQGDDLLRSARGWQEAVFAELARGWPEEDVRTFRRLMASLVERHPRGSGAARR</sequence>
<dbReference type="SUPFAM" id="SSF46785">
    <property type="entry name" value="Winged helix' DNA-binding domain"/>
    <property type="match status" value="1"/>
</dbReference>
<dbReference type="PROSITE" id="PS50995">
    <property type="entry name" value="HTH_MARR_2"/>
    <property type="match status" value="1"/>
</dbReference>
<protein>
    <submittedName>
        <fullName evidence="2">DNA-binding transcriptional regulator, MarR family</fullName>
    </submittedName>
</protein>
<dbReference type="PRINTS" id="PR00598">
    <property type="entry name" value="HTHMARR"/>
</dbReference>
<dbReference type="InterPro" id="IPR039422">
    <property type="entry name" value="MarR/SlyA-like"/>
</dbReference>
<dbReference type="PANTHER" id="PTHR33164:SF57">
    <property type="entry name" value="MARR-FAMILY TRANSCRIPTIONAL REGULATOR"/>
    <property type="match status" value="1"/>
</dbReference>
<dbReference type="InterPro" id="IPR036388">
    <property type="entry name" value="WH-like_DNA-bd_sf"/>
</dbReference>
<name>A0A1M6NW22_9ACTN</name>
<dbReference type="STRING" id="758803.SAMN05421803_112131"/>
<dbReference type="SMART" id="SM00347">
    <property type="entry name" value="HTH_MARR"/>
    <property type="match status" value="1"/>
</dbReference>
<organism evidence="2 3">
    <name type="scientific">Nocardiopsis flavescens</name>
    <dbReference type="NCBI Taxonomy" id="758803"/>
    <lineage>
        <taxon>Bacteria</taxon>
        <taxon>Bacillati</taxon>
        <taxon>Actinomycetota</taxon>
        <taxon>Actinomycetes</taxon>
        <taxon>Streptosporangiales</taxon>
        <taxon>Nocardiopsidaceae</taxon>
        <taxon>Nocardiopsis</taxon>
    </lineage>
</organism>
<dbReference type="RefSeq" id="WP_245833358.1">
    <property type="nucleotide sequence ID" value="NZ_FQZK01000012.1"/>
</dbReference>
<evidence type="ECO:0000313" key="2">
    <source>
        <dbReference type="EMBL" id="SHJ99850.1"/>
    </source>
</evidence>
<proteinExistence type="predicted"/>
<dbReference type="Pfam" id="PF12802">
    <property type="entry name" value="MarR_2"/>
    <property type="match status" value="1"/>
</dbReference>
<feature type="domain" description="HTH marR-type" evidence="1">
    <location>
        <begin position="1"/>
        <end position="137"/>
    </location>
</feature>
<dbReference type="EMBL" id="FQZK01000012">
    <property type="protein sequence ID" value="SHJ99850.1"/>
    <property type="molecule type" value="Genomic_DNA"/>
</dbReference>